<reference evidence="1 2" key="1">
    <citation type="journal article" date="2020" name="Cell">
        <title>Large-Scale Comparative Analyses of Tick Genomes Elucidate Their Genetic Diversity and Vector Capacities.</title>
        <authorList>
            <consortium name="Tick Genome and Microbiome Consortium (TIGMIC)"/>
            <person name="Jia N."/>
            <person name="Wang J."/>
            <person name="Shi W."/>
            <person name="Du L."/>
            <person name="Sun Y."/>
            <person name="Zhan W."/>
            <person name="Jiang J.F."/>
            <person name="Wang Q."/>
            <person name="Zhang B."/>
            <person name="Ji P."/>
            <person name="Bell-Sakyi L."/>
            <person name="Cui X.M."/>
            <person name="Yuan T.T."/>
            <person name="Jiang B.G."/>
            <person name="Yang W.F."/>
            <person name="Lam T.T."/>
            <person name="Chang Q.C."/>
            <person name="Ding S.J."/>
            <person name="Wang X.J."/>
            <person name="Zhu J.G."/>
            <person name="Ruan X.D."/>
            <person name="Zhao L."/>
            <person name="Wei J.T."/>
            <person name="Ye R.Z."/>
            <person name="Que T.C."/>
            <person name="Du C.H."/>
            <person name="Zhou Y.H."/>
            <person name="Cheng J.X."/>
            <person name="Dai P.F."/>
            <person name="Guo W.B."/>
            <person name="Han X.H."/>
            <person name="Huang E.J."/>
            <person name="Li L.F."/>
            <person name="Wei W."/>
            <person name="Gao Y.C."/>
            <person name="Liu J.Z."/>
            <person name="Shao H.Z."/>
            <person name="Wang X."/>
            <person name="Wang C.C."/>
            <person name="Yang T.C."/>
            <person name="Huo Q.B."/>
            <person name="Li W."/>
            <person name="Chen H.Y."/>
            <person name="Chen S.E."/>
            <person name="Zhou L.G."/>
            <person name="Ni X.B."/>
            <person name="Tian J.H."/>
            <person name="Sheng Y."/>
            <person name="Liu T."/>
            <person name="Pan Y.S."/>
            <person name="Xia L.Y."/>
            <person name="Li J."/>
            <person name="Zhao F."/>
            <person name="Cao W.C."/>
        </authorList>
    </citation>
    <scope>NUCLEOTIDE SEQUENCE [LARGE SCALE GENOMIC DNA]</scope>
    <source>
        <strain evidence="1">Iper-2018</strain>
    </source>
</reference>
<dbReference type="EMBL" id="JABSTQ010010617">
    <property type="protein sequence ID" value="KAG0419500.1"/>
    <property type="molecule type" value="Genomic_DNA"/>
</dbReference>
<gene>
    <name evidence="1" type="ORF">HPB47_004061</name>
</gene>
<evidence type="ECO:0000313" key="2">
    <source>
        <dbReference type="Proteomes" id="UP000805193"/>
    </source>
</evidence>
<protein>
    <submittedName>
        <fullName evidence="1">Uncharacterized protein</fullName>
    </submittedName>
</protein>
<organism evidence="1 2">
    <name type="scientific">Ixodes persulcatus</name>
    <name type="common">Taiga tick</name>
    <dbReference type="NCBI Taxonomy" id="34615"/>
    <lineage>
        <taxon>Eukaryota</taxon>
        <taxon>Metazoa</taxon>
        <taxon>Ecdysozoa</taxon>
        <taxon>Arthropoda</taxon>
        <taxon>Chelicerata</taxon>
        <taxon>Arachnida</taxon>
        <taxon>Acari</taxon>
        <taxon>Parasitiformes</taxon>
        <taxon>Ixodida</taxon>
        <taxon>Ixodoidea</taxon>
        <taxon>Ixodidae</taxon>
        <taxon>Ixodinae</taxon>
        <taxon>Ixodes</taxon>
    </lineage>
</organism>
<name>A0AC60PGQ3_IXOPE</name>
<keyword evidence="2" id="KW-1185">Reference proteome</keyword>
<accession>A0AC60PGQ3</accession>
<sequence length="275" mass="31373">MLKKRIEELNIEAESYAISLTRRNCNTLCDQICGKLSVPKTWKLLRVLIDPNGTRTATYHRVNKLVHLAEGSDEEVIQRLAEKYICTDPPEDQPEYEGEPNEGLDRPITAEELRAELTLMKKTAAPGPDSITTRHLFNLDEDTIAQLVEHFHREYWDLGLGVHNTVEELWEAQKLAQRRRINKTTNGPDWTSAKSRVVIVVIGQSVRSDNFGPNFVFDEFRGPEVFSRSRLLFTPSFSAHGTKITHSECALWLSSTTNHQTPRVQSPLTQHFSHS</sequence>
<proteinExistence type="predicted"/>
<comment type="caution">
    <text evidence="1">The sequence shown here is derived from an EMBL/GenBank/DDBJ whole genome shotgun (WGS) entry which is preliminary data.</text>
</comment>
<evidence type="ECO:0000313" key="1">
    <source>
        <dbReference type="EMBL" id="KAG0419500.1"/>
    </source>
</evidence>
<dbReference type="Proteomes" id="UP000805193">
    <property type="component" value="Unassembled WGS sequence"/>
</dbReference>